<gene>
    <name evidence="2" type="ORF">OSB04_020626</name>
</gene>
<dbReference type="Pfam" id="PF04827">
    <property type="entry name" value="Plant_tran"/>
    <property type="match status" value="1"/>
</dbReference>
<comment type="caution">
    <text evidence="2">The sequence shown here is derived from an EMBL/GenBank/DDBJ whole genome shotgun (WGS) entry which is preliminary data.</text>
</comment>
<keyword evidence="3" id="KW-1185">Reference proteome</keyword>
<name>A0AA38ST13_9ASTR</name>
<dbReference type="PANTHER" id="PTHR47150:SF7">
    <property type="entry name" value="NUCLEASE"/>
    <property type="match status" value="1"/>
</dbReference>
<reference evidence="2" key="1">
    <citation type="submission" date="2023-03" db="EMBL/GenBank/DDBJ databases">
        <title>Chromosome-scale reference genome and RAD-based genetic map of yellow starthistle (Centaurea solstitialis) reveal putative structural variation and QTLs associated with invader traits.</title>
        <authorList>
            <person name="Reatini B."/>
            <person name="Cang F.A."/>
            <person name="Jiang Q."/>
            <person name="Mckibben M.T.W."/>
            <person name="Barker M.S."/>
            <person name="Rieseberg L.H."/>
            <person name="Dlugosch K.M."/>
        </authorList>
    </citation>
    <scope>NUCLEOTIDE SEQUENCE</scope>
    <source>
        <strain evidence="2">CAN-66</strain>
        <tissue evidence="2">Leaf</tissue>
    </source>
</reference>
<evidence type="ECO:0000313" key="2">
    <source>
        <dbReference type="EMBL" id="KAJ9548083.1"/>
    </source>
</evidence>
<feature type="region of interest" description="Disordered" evidence="1">
    <location>
        <begin position="126"/>
        <end position="146"/>
    </location>
</feature>
<dbReference type="AlphaFoldDB" id="A0AA38ST13"/>
<dbReference type="InterPro" id="IPR006912">
    <property type="entry name" value="Harbinger_derived_prot"/>
</dbReference>
<protein>
    <submittedName>
        <fullName evidence="2">Uncharacterized protein</fullName>
    </submittedName>
</protein>
<dbReference type="Proteomes" id="UP001172457">
    <property type="component" value="Chromosome 5"/>
</dbReference>
<proteinExistence type="predicted"/>
<evidence type="ECO:0000313" key="3">
    <source>
        <dbReference type="Proteomes" id="UP001172457"/>
    </source>
</evidence>
<organism evidence="2 3">
    <name type="scientific">Centaurea solstitialis</name>
    <name type="common">yellow star-thistle</name>
    <dbReference type="NCBI Taxonomy" id="347529"/>
    <lineage>
        <taxon>Eukaryota</taxon>
        <taxon>Viridiplantae</taxon>
        <taxon>Streptophyta</taxon>
        <taxon>Embryophyta</taxon>
        <taxon>Tracheophyta</taxon>
        <taxon>Spermatophyta</taxon>
        <taxon>Magnoliopsida</taxon>
        <taxon>eudicotyledons</taxon>
        <taxon>Gunneridae</taxon>
        <taxon>Pentapetalae</taxon>
        <taxon>asterids</taxon>
        <taxon>campanulids</taxon>
        <taxon>Asterales</taxon>
        <taxon>Asteraceae</taxon>
        <taxon>Carduoideae</taxon>
        <taxon>Cardueae</taxon>
        <taxon>Centaureinae</taxon>
        <taxon>Centaurea</taxon>
    </lineage>
</organism>
<sequence length="399" mass="46109">MRFSKNVRQSRLYALEVEELSNRNDVERAFGVLQSRFAIVAGPARIWRKERLHDIMTSCIIMHNMIVEDECAINVVIEEQLDSPNVGVEMMNDNDGEIEQRRSAVERRQFAGRTTESIADLDHRKTTDGRTTVSGGRRLSSRSNRQPHLDNILRAQGKLYVLDKPVSRPKSNSPKKEFTQYFKYLEDESDVMSILIFSISPELARDLRVKSCHEVVQDIENQLGFYKHMGKLLIMKEILSLKLRKDQSIKDHLIEMRRLFKCLTRLGYKMTQEELVYLMWYSLPKEICDTASAYMKEPKIDMAKVHEDILASLEPKPAPDELMDSDWIDELGDLSCPECGSQDICEHSMNIDQIEIGLPDAPGIFMIDCLITSYESWVIDTSMVTTFVIIYRNSLEERL</sequence>
<feature type="compositionally biased region" description="Low complexity" evidence="1">
    <location>
        <begin position="129"/>
        <end position="143"/>
    </location>
</feature>
<accession>A0AA38ST13</accession>
<dbReference type="Pfam" id="PF14223">
    <property type="entry name" value="Retrotran_gag_2"/>
    <property type="match status" value="1"/>
</dbReference>
<evidence type="ECO:0000256" key="1">
    <source>
        <dbReference type="SAM" id="MobiDB-lite"/>
    </source>
</evidence>
<dbReference type="PANTHER" id="PTHR47150">
    <property type="entry name" value="OS12G0169200 PROTEIN"/>
    <property type="match status" value="1"/>
</dbReference>
<dbReference type="EMBL" id="JARYMX010000005">
    <property type="protein sequence ID" value="KAJ9548083.1"/>
    <property type="molecule type" value="Genomic_DNA"/>
</dbReference>